<evidence type="ECO:0000259" key="4">
    <source>
        <dbReference type="Pfam" id="PF20789"/>
    </source>
</evidence>
<dbReference type="InterPro" id="IPR049450">
    <property type="entry name" value="ACOT8-like_C"/>
</dbReference>
<reference evidence="5 6" key="1">
    <citation type="submission" date="2017-06" db="EMBL/GenBank/DDBJ databases">
        <authorList>
            <person name="Kim H.J."/>
            <person name="Triplett B.A."/>
        </authorList>
    </citation>
    <scope>NUCLEOTIDE SEQUENCE [LARGE SCALE GENOMIC DNA]</scope>
    <source>
        <strain evidence="5">FRACA_ARgP5</strain>
    </source>
</reference>
<dbReference type="AlphaFoldDB" id="A0A2I2KXI5"/>
<dbReference type="EMBL" id="FZMO01000390">
    <property type="protein sequence ID" value="SNQ50373.1"/>
    <property type="molecule type" value="Genomic_DNA"/>
</dbReference>
<accession>A0A2I2KXI5</accession>
<evidence type="ECO:0000313" key="6">
    <source>
        <dbReference type="Proteomes" id="UP000234331"/>
    </source>
</evidence>
<dbReference type="Proteomes" id="UP000234331">
    <property type="component" value="Unassembled WGS sequence"/>
</dbReference>
<dbReference type="Pfam" id="PF20789">
    <property type="entry name" value="4HBT_3C"/>
    <property type="match status" value="1"/>
</dbReference>
<protein>
    <submittedName>
        <fullName evidence="5">Acyl-CoA thioesterase</fullName>
        <ecNumber evidence="5">3.1.2.-</ecNumber>
    </submittedName>
</protein>
<dbReference type="PANTHER" id="PTHR11066:SF34">
    <property type="entry name" value="ACYL-COENZYME A THIOESTERASE 8"/>
    <property type="match status" value="1"/>
</dbReference>
<feature type="domain" description="Acyl-CoA thioesterase-like C-terminal" evidence="4">
    <location>
        <begin position="151"/>
        <end position="271"/>
    </location>
</feature>
<dbReference type="Gene3D" id="2.40.160.210">
    <property type="entry name" value="Acyl-CoA thioesterase, double hotdog domain"/>
    <property type="match status" value="1"/>
</dbReference>
<keyword evidence="2 5" id="KW-0378">Hydrolase</keyword>
<dbReference type="InterPro" id="IPR003703">
    <property type="entry name" value="Acyl_CoA_thio"/>
</dbReference>
<feature type="domain" description="Acyl-CoA thioesterase-like N-terminal HotDog" evidence="3">
    <location>
        <begin position="44"/>
        <end position="119"/>
    </location>
</feature>
<evidence type="ECO:0000256" key="2">
    <source>
        <dbReference type="ARBA" id="ARBA00022801"/>
    </source>
</evidence>
<dbReference type="GO" id="GO:0006637">
    <property type="term" value="P:acyl-CoA metabolic process"/>
    <property type="evidence" value="ECO:0007669"/>
    <property type="project" value="InterPro"/>
</dbReference>
<comment type="similarity">
    <text evidence="1">Belongs to the C/M/P thioester hydrolase family.</text>
</comment>
<keyword evidence="6" id="KW-1185">Reference proteome</keyword>
<dbReference type="RefSeq" id="WP_243407896.1">
    <property type="nucleotide sequence ID" value="NZ_FZMO01000390.1"/>
</dbReference>
<dbReference type="Pfam" id="PF13622">
    <property type="entry name" value="4HBT_3"/>
    <property type="match status" value="1"/>
</dbReference>
<evidence type="ECO:0000313" key="5">
    <source>
        <dbReference type="EMBL" id="SNQ50373.1"/>
    </source>
</evidence>
<dbReference type="InterPro" id="IPR049449">
    <property type="entry name" value="TesB_ACOT8-like_N"/>
</dbReference>
<proteinExistence type="inferred from homology"/>
<evidence type="ECO:0000256" key="1">
    <source>
        <dbReference type="ARBA" id="ARBA00006538"/>
    </source>
</evidence>
<sequence length="280" mass="30455">MASEVEWVRPVGEIPFTLPELLELEEIDRDLYRALTVFREPFSLYGGQVAAQALVAAGRTVPDGRLPHSLHGYYLRSGDASRPTIFRVERDRDGRSFSARRVVAVQGGEVIFNMSASFHIPQDGAEFQVDSPLPVGGGPAGGEPGQAPLVELPRLFSFEGRAAPQPYEGLELPTRVWARCTAALPDDALVHAATLTYLSDVFTGLSAIPDPGAVLGPSLDHAVWFHRPIRLDHWVLLDLVPRSAAGGRGLYHGTIHARDGVLAASLSQEMLFRSAHPERV</sequence>
<dbReference type="EC" id="3.1.2.-" evidence="5"/>
<dbReference type="CDD" id="cd03445">
    <property type="entry name" value="Thioesterase_II_repeat2"/>
    <property type="match status" value="1"/>
</dbReference>
<dbReference type="InterPro" id="IPR042171">
    <property type="entry name" value="Acyl-CoA_hotdog"/>
</dbReference>
<dbReference type="GO" id="GO:0047617">
    <property type="term" value="F:fatty acyl-CoA hydrolase activity"/>
    <property type="evidence" value="ECO:0007669"/>
    <property type="project" value="InterPro"/>
</dbReference>
<gene>
    <name evidence="5" type="ORF">FRACA_450004</name>
</gene>
<dbReference type="SUPFAM" id="SSF54637">
    <property type="entry name" value="Thioesterase/thiol ester dehydrase-isomerase"/>
    <property type="match status" value="2"/>
</dbReference>
<dbReference type="PANTHER" id="PTHR11066">
    <property type="entry name" value="ACYL-COA THIOESTERASE"/>
    <property type="match status" value="1"/>
</dbReference>
<evidence type="ECO:0000259" key="3">
    <source>
        <dbReference type="Pfam" id="PF13622"/>
    </source>
</evidence>
<dbReference type="CDD" id="cd03444">
    <property type="entry name" value="Thioesterase_II_repeat1"/>
    <property type="match status" value="1"/>
</dbReference>
<organism evidence="5 6">
    <name type="scientific">Frankia canadensis</name>
    <dbReference type="NCBI Taxonomy" id="1836972"/>
    <lineage>
        <taxon>Bacteria</taxon>
        <taxon>Bacillati</taxon>
        <taxon>Actinomycetota</taxon>
        <taxon>Actinomycetes</taxon>
        <taxon>Frankiales</taxon>
        <taxon>Frankiaceae</taxon>
        <taxon>Frankia</taxon>
    </lineage>
</organism>
<dbReference type="InterPro" id="IPR029069">
    <property type="entry name" value="HotDog_dom_sf"/>
</dbReference>
<dbReference type="GO" id="GO:0009062">
    <property type="term" value="P:fatty acid catabolic process"/>
    <property type="evidence" value="ECO:0007669"/>
    <property type="project" value="TreeGrafter"/>
</dbReference>
<name>A0A2I2KXI5_9ACTN</name>